<protein>
    <recommendedName>
        <fullName evidence="4">2-dehydropantoate 2-reductase</fullName>
        <ecNumber evidence="4">1.1.1.169</ecNumber>
    </recommendedName>
    <alternativeName>
        <fullName evidence="4">Ketopantoate reductase</fullName>
    </alternativeName>
</protein>
<evidence type="ECO:0000256" key="3">
    <source>
        <dbReference type="ARBA" id="ARBA00023002"/>
    </source>
</evidence>
<evidence type="ECO:0000313" key="7">
    <source>
        <dbReference type="EMBL" id="SMX69407.1"/>
    </source>
</evidence>
<feature type="domain" description="Ketopantoate reductase N-terminal" evidence="5">
    <location>
        <begin position="20"/>
        <end position="168"/>
    </location>
</feature>
<name>A0A2H1I2J5_BRELN</name>
<accession>A0A2H1I2J5</accession>
<dbReference type="InterPro" id="IPR008927">
    <property type="entry name" value="6-PGluconate_DH-like_C_sf"/>
</dbReference>
<dbReference type="RefSeq" id="WP_101553844.1">
    <property type="nucleotide sequence ID" value="NZ_FXYY01000003.1"/>
</dbReference>
<comment type="pathway">
    <text evidence="4">Cofactor biosynthesis; (R)-pantothenate biosynthesis; (R)-pantoate from 3-methyl-2-oxobutanoate: step 2/2.</text>
</comment>
<dbReference type="GO" id="GO:0008677">
    <property type="term" value="F:2-dehydropantoate 2-reductase activity"/>
    <property type="evidence" value="ECO:0007669"/>
    <property type="project" value="UniProtKB-EC"/>
</dbReference>
<comment type="similarity">
    <text evidence="1 4">Belongs to the ketopantoate reductase family.</text>
</comment>
<dbReference type="GO" id="GO:0015940">
    <property type="term" value="P:pantothenate biosynthetic process"/>
    <property type="evidence" value="ECO:0007669"/>
    <property type="project" value="UniProtKB-UniPathway"/>
</dbReference>
<dbReference type="NCBIfam" id="TIGR00745">
    <property type="entry name" value="apbA_panE"/>
    <property type="match status" value="1"/>
</dbReference>
<evidence type="ECO:0000256" key="1">
    <source>
        <dbReference type="ARBA" id="ARBA00007870"/>
    </source>
</evidence>
<dbReference type="GO" id="GO:0005737">
    <property type="term" value="C:cytoplasm"/>
    <property type="evidence" value="ECO:0007669"/>
    <property type="project" value="TreeGrafter"/>
</dbReference>
<dbReference type="PANTHER" id="PTHR21708:SF26">
    <property type="entry name" value="2-DEHYDROPANTOATE 2-REDUCTASE"/>
    <property type="match status" value="1"/>
</dbReference>
<dbReference type="UniPathway" id="UPA00028">
    <property type="reaction ID" value="UER00004"/>
</dbReference>
<keyword evidence="3 4" id="KW-0560">Oxidoreductase</keyword>
<gene>
    <name evidence="7" type="ORF">BLIN9172_00667</name>
</gene>
<evidence type="ECO:0000259" key="5">
    <source>
        <dbReference type="Pfam" id="PF02558"/>
    </source>
</evidence>
<dbReference type="InterPro" id="IPR051402">
    <property type="entry name" value="KPR-Related"/>
</dbReference>
<dbReference type="EMBL" id="FXYY01000003">
    <property type="protein sequence ID" value="SMX69407.1"/>
    <property type="molecule type" value="Genomic_DNA"/>
</dbReference>
<evidence type="ECO:0000256" key="4">
    <source>
        <dbReference type="RuleBase" id="RU362068"/>
    </source>
</evidence>
<dbReference type="InterPro" id="IPR036291">
    <property type="entry name" value="NAD(P)-bd_dom_sf"/>
</dbReference>
<dbReference type="Pfam" id="PF08546">
    <property type="entry name" value="ApbA_C"/>
    <property type="match status" value="1"/>
</dbReference>
<dbReference type="InterPro" id="IPR003710">
    <property type="entry name" value="ApbA"/>
</dbReference>
<evidence type="ECO:0000256" key="2">
    <source>
        <dbReference type="ARBA" id="ARBA00022857"/>
    </source>
</evidence>
<dbReference type="PANTHER" id="PTHR21708">
    <property type="entry name" value="PROBABLE 2-DEHYDROPANTOATE 2-REDUCTASE"/>
    <property type="match status" value="1"/>
</dbReference>
<evidence type="ECO:0000313" key="8">
    <source>
        <dbReference type="Proteomes" id="UP000234641"/>
    </source>
</evidence>
<comment type="function">
    <text evidence="4">Catalyzes the NADPH-dependent reduction of ketopantoate into pantoic acid.</text>
</comment>
<feature type="domain" description="Ketopantoate reductase C-terminal" evidence="6">
    <location>
        <begin position="196"/>
        <end position="314"/>
    </location>
</feature>
<dbReference type="Proteomes" id="UP000234641">
    <property type="component" value="Unassembled WGS sequence"/>
</dbReference>
<dbReference type="FunFam" id="1.10.1040.10:FF:000017">
    <property type="entry name" value="2-dehydropantoate 2-reductase"/>
    <property type="match status" value="1"/>
</dbReference>
<dbReference type="InterPro" id="IPR013328">
    <property type="entry name" value="6PGD_dom2"/>
</dbReference>
<dbReference type="Gene3D" id="3.40.50.720">
    <property type="entry name" value="NAD(P)-binding Rossmann-like Domain"/>
    <property type="match status" value="1"/>
</dbReference>
<dbReference type="Pfam" id="PF02558">
    <property type="entry name" value="ApbA"/>
    <property type="match status" value="1"/>
</dbReference>
<keyword evidence="2 4" id="KW-0521">NADP</keyword>
<reference evidence="7 8" key="1">
    <citation type="submission" date="2017-03" db="EMBL/GenBank/DDBJ databases">
        <authorList>
            <person name="Afonso C.L."/>
            <person name="Miller P.J."/>
            <person name="Scott M.A."/>
            <person name="Spackman E."/>
            <person name="Goraichik I."/>
            <person name="Dimitrov K.M."/>
            <person name="Suarez D.L."/>
            <person name="Swayne D.E."/>
        </authorList>
    </citation>
    <scope>NUCLEOTIDE SEQUENCE [LARGE SCALE GENOMIC DNA]</scope>
    <source>
        <strain evidence="7 8">ATCC 9172</strain>
    </source>
</reference>
<keyword evidence="4" id="KW-0566">Pantothenate biosynthesis</keyword>
<dbReference type="AlphaFoldDB" id="A0A2H1I2J5"/>
<organism evidence="7 8">
    <name type="scientific">Brevibacterium linens ATCC 9172</name>
    <dbReference type="NCBI Taxonomy" id="1255617"/>
    <lineage>
        <taxon>Bacteria</taxon>
        <taxon>Bacillati</taxon>
        <taxon>Actinomycetota</taxon>
        <taxon>Actinomycetes</taxon>
        <taxon>Micrococcales</taxon>
        <taxon>Brevibacteriaceae</taxon>
        <taxon>Brevibacterium</taxon>
    </lineage>
</organism>
<dbReference type="Gene3D" id="1.10.1040.10">
    <property type="entry name" value="N-(1-d-carboxylethyl)-l-norvaline Dehydrogenase, domain 2"/>
    <property type="match status" value="1"/>
</dbReference>
<evidence type="ECO:0000259" key="6">
    <source>
        <dbReference type="Pfam" id="PF08546"/>
    </source>
</evidence>
<dbReference type="InterPro" id="IPR013752">
    <property type="entry name" value="KPA_reductase"/>
</dbReference>
<dbReference type="EC" id="1.1.1.169" evidence="4"/>
<dbReference type="SUPFAM" id="SSF48179">
    <property type="entry name" value="6-phosphogluconate dehydrogenase C-terminal domain-like"/>
    <property type="match status" value="1"/>
</dbReference>
<proteinExistence type="inferred from homology"/>
<sequence>MTPAADSASDGIDAGAGLSILIAGAGATGGAFGTYLQEAGRDVTFLLRQARAATVRANGLRFTAPGADRTNQVDVITAEELSASPRIFDIVIVAIKAGGLDSVIDDIGPAVGEQTTIIPFLNGMAQIEKLQHRYPGQVLGGFVKIVGTIRDGAVVQLTDLAVMTIGDLHAAAVPTRISAALDVPGFKLQIVDGIIDGLWEKWTFIAAAGVVTCLFRAPVGAIMAAGGRSHVHAIIDELEAVATAAGHPVSEASHDMTLQMLTADGSAFTSSLYRDVTAGLPSETEHILGDLSAKAEELGVATPLLDLTLVQLRAGEAQKRL</sequence>
<dbReference type="InterPro" id="IPR013332">
    <property type="entry name" value="KPR_N"/>
</dbReference>
<dbReference type="SUPFAM" id="SSF51735">
    <property type="entry name" value="NAD(P)-binding Rossmann-fold domains"/>
    <property type="match status" value="1"/>
</dbReference>
<comment type="catalytic activity">
    <reaction evidence="4">
        <text>(R)-pantoate + NADP(+) = 2-dehydropantoate + NADPH + H(+)</text>
        <dbReference type="Rhea" id="RHEA:16233"/>
        <dbReference type="ChEBI" id="CHEBI:11561"/>
        <dbReference type="ChEBI" id="CHEBI:15378"/>
        <dbReference type="ChEBI" id="CHEBI:15980"/>
        <dbReference type="ChEBI" id="CHEBI:57783"/>
        <dbReference type="ChEBI" id="CHEBI:58349"/>
        <dbReference type="EC" id="1.1.1.169"/>
    </reaction>
</comment>